<dbReference type="InterPro" id="IPR046336">
    <property type="entry name" value="Lon_prtase_N_sf"/>
</dbReference>
<dbReference type="PANTHER" id="PTHR46732:SF8">
    <property type="entry name" value="ATP-DEPENDENT PROTEASE LA (LON) DOMAIN PROTEIN"/>
    <property type="match status" value="1"/>
</dbReference>
<dbReference type="InterPro" id="IPR015947">
    <property type="entry name" value="PUA-like_sf"/>
</dbReference>
<dbReference type="Gene3D" id="2.30.130.40">
    <property type="entry name" value="LON domain-like"/>
    <property type="match status" value="1"/>
</dbReference>
<proteinExistence type="predicted"/>
<evidence type="ECO:0000313" key="4">
    <source>
        <dbReference type="EMBL" id="KAK3240708.1"/>
    </source>
</evidence>
<keyword evidence="2" id="KW-0472">Membrane</keyword>
<comment type="caution">
    <text evidence="4">The sequence shown here is derived from an EMBL/GenBank/DDBJ whole genome shotgun (WGS) entry which is preliminary data.</text>
</comment>
<dbReference type="Proteomes" id="UP001190700">
    <property type="component" value="Unassembled WGS sequence"/>
</dbReference>
<dbReference type="AlphaFoldDB" id="A0AAE0BR90"/>
<dbReference type="EMBL" id="LGRX02033571">
    <property type="protein sequence ID" value="KAK3240708.1"/>
    <property type="molecule type" value="Genomic_DNA"/>
</dbReference>
<feature type="region of interest" description="Disordered" evidence="1">
    <location>
        <begin position="100"/>
        <end position="125"/>
    </location>
</feature>
<keyword evidence="2" id="KW-0812">Transmembrane</keyword>
<dbReference type="PANTHER" id="PTHR46732">
    <property type="entry name" value="ATP-DEPENDENT PROTEASE LA (LON) DOMAIN PROTEIN"/>
    <property type="match status" value="1"/>
</dbReference>
<feature type="transmembrane region" description="Helical" evidence="2">
    <location>
        <begin position="456"/>
        <end position="477"/>
    </location>
</feature>
<organism evidence="4 5">
    <name type="scientific">Cymbomonas tetramitiformis</name>
    <dbReference type="NCBI Taxonomy" id="36881"/>
    <lineage>
        <taxon>Eukaryota</taxon>
        <taxon>Viridiplantae</taxon>
        <taxon>Chlorophyta</taxon>
        <taxon>Pyramimonadophyceae</taxon>
        <taxon>Pyramimonadales</taxon>
        <taxon>Pyramimonadaceae</taxon>
        <taxon>Cymbomonas</taxon>
    </lineage>
</organism>
<dbReference type="Pfam" id="PF02190">
    <property type="entry name" value="LON_substr_bdg"/>
    <property type="match status" value="1"/>
</dbReference>
<keyword evidence="5" id="KW-1185">Reference proteome</keyword>
<gene>
    <name evidence="4" type="ORF">CYMTET_49470</name>
</gene>
<sequence>MTAGGCLQIHSNAHVVQQMALQRSCRPNLSASAAGYNALCALPRVASKKKALRSVRHKSLISYSANNDREESLEKPEANVTDTLANLSALLNDEEEARLKEEMEERTRKEKEDAAEARRQVGQEREANFRRTMDSILLKQKLQSSLRHLPDGNFADKLKTEVNYIESEPVDKAELQQDGFKDMERTMPIPKDTIKIPILAVPYVGLPGSEVRLNLYEPRWVTLFSKLLEGVSEERPGVLVSPSGKNRLDLSRNELMKGYEEGLELPNVIPGVGRMDESIFCGTNQFGLCYRGIDAKFAQYGTIMTIVEHDVLVDGRILGITAQGAQRFKVLRVLQMEPYAILEGTLVEDEEEDQDTVQQMEAELRPAFSKLLHSIEESDAGYMEALELKDLPESEPVDSFRLVDILLHATPKSGLRFLASTSATERAFYVKETINHMQRAVDLGLTPRICRLLSSLLGAGYIVLGGILITLALELLLG</sequence>
<evidence type="ECO:0000313" key="5">
    <source>
        <dbReference type="Proteomes" id="UP001190700"/>
    </source>
</evidence>
<keyword evidence="2" id="KW-1133">Transmembrane helix</keyword>
<protein>
    <recommendedName>
        <fullName evidence="3">Lon N-terminal domain-containing protein</fullName>
    </recommendedName>
</protein>
<evidence type="ECO:0000256" key="2">
    <source>
        <dbReference type="SAM" id="Phobius"/>
    </source>
</evidence>
<evidence type="ECO:0000256" key="1">
    <source>
        <dbReference type="SAM" id="MobiDB-lite"/>
    </source>
</evidence>
<accession>A0AAE0BR90</accession>
<evidence type="ECO:0000259" key="3">
    <source>
        <dbReference type="Pfam" id="PF02190"/>
    </source>
</evidence>
<name>A0AAE0BR90_9CHLO</name>
<reference evidence="4 5" key="1">
    <citation type="journal article" date="2015" name="Genome Biol. Evol.">
        <title>Comparative Genomics of a Bacterivorous Green Alga Reveals Evolutionary Causalities and Consequences of Phago-Mixotrophic Mode of Nutrition.</title>
        <authorList>
            <person name="Burns J.A."/>
            <person name="Paasch A."/>
            <person name="Narechania A."/>
            <person name="Kim E."/>
        </authorList>
    </citation>
    <scope>NUCLEOTIDE SEQUENCE [LARGE SCALE GENOMIC DNA]</scope>
    <source>
        <strain evidence="4 5">PLY_AMNH</strain>
    </source>
</reference>
<feature type="domain" description="Lon N-terminal" evidence="3">
    <location>
        <begin position="196"/>
        <end position="426"/>
    </location>
</feature>
<dbReference type="InterPro" id="IPR003111">
    <property type="entry name" value="Lon_prtase_N"/>
</dbReference>
<dbReference type="SUPFAM" id="SSF88697">
    <property type="entry name" value="PUA domain-like"/>
    <property type="match status" value="1"/>
</dbReference>